<evidence type="ECO:0000256" key="1">
    <source>
        <dbReference type="SAM" id="Phobius"/>
    </source>
</evidence>
<keyword evidence="1" id="KW-1133">Transmembrane helix</keyword>
<dbReference type="Proteomes" id="UP000317422">
    <property type="component" value="Unassembled WGS sequence"/>
</dbReference>
<reference evidence="2 3" key="1">
    <citation type="submission" date="2019-06" db="EMBL/GenBank/DDBJ databases">
        <title>Sequencing the genomes of 1000 actinobacteria strains.</title>
        <authorList>
            <person name="Klenk H.-P."/>
        </authorList>
    </citation>
    <scope>NUCLEOTIDE SEQUENCE [LARGE SCALE GENOMIC DNA]</scope>
    <source>
        <strain evidence="2 3">DSM 45015</strain>
    </source>
</reference>
<accession>A0A543NA09</accession>
<proteinExistence type="predicted"/>
<evidence type="ECO:0000313" key="2">
    <source>
        <dbReference type="EMBL" id="TQN28666.1"/>
    </source>
</evidence>
<keyword evidence="1" id="KW-0812">Transmembrane</keyword>
<organism evidence="2 3">
    <name type="scientific">Haloactinospora alba</name>
    <dbReference type="NCBI Taxonomy" id="405555"/>
    <lineage>
        <taxon>Bacteria</taxon>
        <taxon>Bacillati</taxon>
        <taxon>Actinomycetota</taxon>
        <taxon>Actinomycetes</taxon>
        <taxon>Streptosporangiales</taxon>
        <taxon>Nocardiopsidaceae</taxon>
        <taxon>Haloactinospora</taxon>
    </lineage>
</organism>
<sequence length="152" mass="15517">MTLERGNAFTPVASATMIWPWGTATAAGAVTGVGSFLLNLSPNVLEALLNGASTGIFFFALVGGAVALFSSKGDRRARRYASQYPWRTAMPPALLGAAGTGVFSYVSTILSGPLLTSILLGWIPAAFVGLLAGGAIWAILGVIGMVAGGRSR</sequence>
<feature type="transmembrane region" description="Helical" evidence="1">
    <location>
        <begin position="89"/>
        <end position="110"/>
    </location>
</feature>
<protein>
    <submittedName>
        <fullName evidence="2">Uncharacterized protein</fullName>
    </submittedName>
</protein>
<name>A0A543NA09_9ACTN</name>
<dbReference type="OrthoDB" id="3431895at2"/>
<keyword evidence="1" id="KW-0472">Membrane</keyword>
<gene>
    <name evidence="2" type="ORF">FHX37_4025</name>
</gene>
<feature type="transmembrane region" description="Helical" evidence="1">
    <location>
        <begin position="47"/>
        <end position="69"/>
    </location>
</feature>
<keyword evidence="3" id="KW-1185">Reference proteome</keyword>
<dbReference type="EMBL" id="VFQC01000002">
    <property type="protein sequence ID" value="TQN28666.1"/>
    <property type="molecule type" value="Genomic_DNA"/>
</dbReference>
<dbReference type="RefSeq" id="WP_141925685.1">
    <property type="nucleotide sequence ID" value="NZ_VFQC01000002.1"/>
</dbReference>
<feature type="transmembrane region" description="Helical" evidence="1">
    <location>
        <begin position="21"/>
        <end position="41"/>
    </location>
</feature>
<feature type="transmembrane region" description="Helical" evidence="1">
    <location>
        <begin position="122"/>
        <end position="147"/>
    </location>
</feature>
<comment type="caution">
    <text evidence="2">The sequence shown here is derived from an EMBL/GenBank/DDBJ whole genome shotgun (WGS) entry which is preliminary data.</text>
</comment>
<dbReference type="AlphaFoldDB" id="A0A543NA09"/>
<evidence type="ECO:0000313" key="3">
    <source>
        <dbReference type="Proteomes" id="UP000317422"/>
    </source>
</evidence>